<dbReference type="InterPro" id="IPR003594">
    <property type="entry name" value="HATPase_dom"/>
</dbReference>
<dbReference type="EMBL" id="AEJB01000361">
    <property type="protein sequence ID" value="ELP65993.1"/>
    <property type="molecule type" value="Genomic_DNA"/>
</dbReference>
<dbReference type="Gene3D" id="3.30.565.10">
    <property type="entry name" value="Histidine kinase-like ATPase, C-terminal domain"/>
    <property type="match status" value="1"/>
</dbReference>
<dbReference type="InterPro" id="IPR050267">
    <property type="entry name" value="Anti-sigma-factor_SerPK"/>
</dbReference>
<evidence type="ECO:0000256" key="1">
    <source>
        <dbReference type="ARBA" id="ARBA00022527"/>
    </source>
</evidence>
<dbReference type="PANTHER" id="PTHR35526:SF3">
    <property type="entry name" value="ANTI-SIGMA-F FACTOR RSBW"/>
    <property type="match status" value="1"/>
</dbReference>
<evidence type="ECO:0000259" key="2">
    <source>
        <dbReference type="Pfam" id="PF13581"/>
    </source>
</evidence>
<keyword evidence="4" id="KW-1185">Reference proteome</keyword>
<feature type="domain" description="Histidine kinase/HSP90-like ATPase" evidence="2">
    <location>
        <begin position="2"/>
        <end position="116"/>
    </location>
</feature>
<dbReference type="CDD" id="cd16936">
    <property type="entry name" value="HATPase_RsbW-like"/>
    <property type="match status" value="1"/>
</dbReference>
<keyword evidence="1" id="KW-0808">Transferase</keyword>
<dbReference type="Pfam" id="PF13581">
    <property type="entry name" value="HATPase_c_2"/>
    <property type="match status" value="1"/>
</dbReference>
<evidence type="ECO:0000313" key="3">
    <source>
        <dbReference type="EMBL" id="ELP65993.1"/>
    </source>
</evidence>
<gene>
    <name evidence="3" type="ORF">STRTUCAR8_01648</name>
</gene>
<keyword evidence="1" id="KW-0723">Serine/threonine-protein kinase</keyword>
<proteinExistence type="predicted"/>
<dbReference type="SUPFAM" id="SSF55874">
    <property type="entry name" value="ATPase domain of HSP90 chaperone/DNA topoisomerase II/histidine kinase"/>
    <property type="match status" value="1"/>
</dbReference>
<dbReference type="AlphaFoldDB" id="L7F302"/>
<dbReference type="GO" id="GO:0004674">
    <property type="term" value="F:protein serine/threonine kinase activity"/>
    <property type="evidence" value="ECO:0007669"/>
    <property type="project" value="UniProtKB-KW"/>
</dbReference>
<sequence length="125" mass="13501">MTPRSVRLARKIVGSHLDLWGFGSLCDAAELVVTELLTNVLQHTRPVRGDAREAQITLTKIPGGVTLCVHDDDPNQPCQMRASPDCENGWGIQLVKELADEYGSALSPGGGKDVWATLLVPRKNG</sequence>
<protein>
    <submittedName>
        <fullName evidence="3">Regulatory protein</fullName>
    </submittedName>
</protein>
<name>L7F302_STRT8</name>
<dbReference type="InterPro" id="IPR036890">
    <property type="entry name" value="HATPase_C_sf"/>
</dbReference>
<dbReference type="PANTHER" id="PTHR35526">
    <property type="entry name" value="ANTI-SIGMA-F FACTOR RSBW-RELATED"/>
    <property type="match status" value="1"/>
</dbReference>
<reference evidence="3 4" key="1">
    <citation type="journal article" date="2011" name="Plasmid">
        <title>Streptomyces turgidiscabies Car8 contains a modular pathogenicity island that shares virulence genes with other actinobacterial plant pathogens.</title>
        <authorList>
            <person name="Huguet-Tapia J.C."/>
            <person name="Badger J.H."/>
            <person name="Loria R."/>
            <person name="Pettis G.S."/>
        </authorList>
    </citation>
    <scope>NUCLEOTIDE SEQUENCE [LARGE SCALE GENOMIC DNA]</scope>
    <source>
        <strain evidence="3 4">Car8</strain>
    </source>
</reference>
<dbReference type="Proteomes" id="UP000010931">
    <property type="component" value="Unassembled WGS sequence"/>
</dbReference>
<keyword evidence="1" id="KW-0418">Kinase</keyword>
<dbReference type="STRING" id="85558.T45_07764"/>
<comment type="caution">
    <text evidence="3">The sequence shown here is derived from an EMBL/GenBank/DDBJ whole genome shotgun (WGS) entry which is preliminary data.</text>
</comment>
<accession>L7F302</accession>
<dbReference type="PATRIC" id="fig|698760.3.peg.5185"/>
<evidence type="ECO:0000313" key="4">
    <source>
        <dbReference type="Proteomes" id="UP000010931"/>
    </source>
</evidence>
<organism evidence="3 4">
    <name type="scientific">Streptomyces turgidiscabies (strain Car8)</name>
    <dbReference type="NCBI Taxonomy" id="698760"/>
    <lineage>
        <taxon>Bacteria</taxon>
        <taxon>Bacillati</taxon>
        <taxon>Actinomycetota</taxon>
        <taxon>Actinomycetes</taxon>
        <taxon>Kitasatosporales</taxon>
        <taxon>Streptomycetaceae</taxon>
        <taxon>Streptomyces</taxon>
    </lineage>
</organism>